<dbReference type="InterPro" id="IPR001254">
    <property type="entry name" value="Trypsin_dom"/>
</dbReference>
<dbReference type="Proteomes" id="UP000190539">
    <property type="component" value="Unassembled WGS sequence"/>
</dbReference>
<accession>A0A1V4A836</accession>
<dbReference type="PANTHER" id="PTHR15462:SF8">
    <property type="entry name" value="SERINE PROTEASE"/>
    <property type="match status" value="1"/>
</dbReference>
<evidence type="ECO:0000256" key="1">
    <source>
        <dbReference type="ARBA" id="ARBA00022729"/>
    </source>
</evidence>
<reference evidence="4 5" key="1">
    <citation type="submission" date="2017-02" db="EMBL/GenBank/DDBJ databases">
        <title>Draft Genome Sequence of Streptomyces tsukubaensis F601, a Producer of the immunosuppressant tacrolimus FK506.</title>
        <authorList>
            <person name="Zong G."/>
            <person name="Zhong C."/>
            <person name="Fu J."/>
            <person name="Qin R."/>
            <person name="Cao G."/>
        </authorList>
    </citation>
    <scope>NUCLEOTIDE SEQUENCE [LARGE SCALE GENOMIC DNA]</scope>
    <source>
        <strain evidence="4 5">F601</strain>
    </source>
</reference>
<protein>
    <recommendedName>
        <fullName evidence="3">Peptidase S1 domain-containing protein</fullName>
    </recommendedName>
</protein>
<dbReference type="InterPro" id="IPR050966">
    <property type="entry name" value="Glutamyl_endopeptidase"/>
</dbReference>
<dbReference type="STRING" id="83656.B1H18_15580"/>
<dbReference type="PANTHER" id="PTHR15462">
    <property type="entry name" value="SERINE PROTEASE"/>
    <property type="match status" value="1"/>
</dbReference>
<dbReference type="GO" id="GO:0006508">
    <property type="term" value="P:proteolysis"/>
    <property type="evidence" value="ECO:0007669"/>
    <property type="project" value="InterPro"/>
</dbReference>
<dbReference type="OrthoDB" id="3507155at2"/>
<evidence type="ECO:0000256" key="2">
    <source>
        <dbReference type="SAM" id="SignalP"/>
    </source>
</evidence>
<dbReference type="SUPFAM" id="SSF50494">
    <property type="entry name" value="Trypsin-like serine proteases"/>
    <property type="match status" value="1"/>
</dbReference>
<evidence type="ECO:0000259" key="3">
    <source>
        <dbReference type="PROSITE" id="PS50240"/>
    </source>
</evidence>
<sequence>MRKSLRCVVLATIATLVFTSAAFAAPAPDKDGFQASPAPYQDAAFSRITGRLFSIFAAGQKLCSASVVKSKSHSVVATAAHCVYKESTKETPRKIYFIPASRGGEVILEQPYGAWEAVGIYFDDSYTKQSATHNDLALIRLQPHGSPDAGSPVIDHPVEDVVGAFAPQELKGSHTMRLVGYPVGDYENYLDGTQVYCVGDWAYDTTLDPKGSILTPDCIAHGGNSGGPLLKGSAKDGWVLAGVAANIDTLDGKKVTKVAPVNDIFKSLFAQADHE</sequence>
<dbReference type="RefSeq" id="WP_077968683.1">
    <property type="nucleotide sequence ID" value="NZ_CP045178.1"/>
</dbReference>
<dbReference type="PROSITE" id="PS50240">
    <property type="entry name" value="TRYPSIN_DOM"/>
    <property type="match status" value="1"/>
</dbReference>
<proteinExistence type="predicted"/>
<evidence type="ECO:0000313" key="5">
    <source>
        <dbReference type="Proteomes" id="UP000190539"/>
    </source>
</evidence>
<feature type="domain" description="Peptidase S1" evidence="3">
    <location>
        <begin position="39"/>
        <end position="270"/>
    </location>
</feature>
<dbReference type="InterPro" id="IPR009003">
    <property type="entry name" value="Peptidase_S1_PA"/>
</dbReference>
<dbReference type="AlphaFoldDB" id="A0A1V4A836"/>
<dbReference type="GO" id="GO:0004252">
    <property type="term" value="F:serine-type endopeptidase activity"/>
    <property type="evidence" value="ECO:0007669"/>
    <property type="project" value="InterPro"/>
</dbReference>
<organism evidence="4 5">
    <name type="scientific">Streptomyces tsukubensis</name>
    <dbReference type="NCBI Taxonomy" id="83656"/>
    <lineage>
        <taxon>Bacteria</taxon>
        <taxon>Bacillati</taxon>
        <taxon>Actinomycetota</taxon>
        <taxon>Actinomycetes</taxon>
        <taxon>Kitasatosporales</taxon>
        <taxon>Streptomycetaceae</taxon>
        <taxon>Streptomyces</taxon>
    </lineage>
</organism>
<evidence type="ECO:0000313" key="4">
    <source>
        <dbReference type="EMBL" id="OON78793.1"/>
    </source>
</evidence>
<dbReference type="Gene3D" id="2.40.10.10">
    <property type="entry name" value="Trypsin-like serine proteases"/>
    <property type="match status" value="2"/>
</dbReference>
<gene>
    <name evidence="4" type="ORF">B1H18_15580</name>
</gene>
<dbReference type="Pfam" id="PF13365">
    <property type="entry name" value="Trypsin_2"/>
    <property type="match status" value="1"/>
</dbReference>
<dbReference type="InterPro" id="IPR043504">
    <property type="entry name" value="Peptidase_S1_PA_chymotrypsin"/>
</dbReference>
<dbReference type="EMBL" id="MVFC01000011">
    <property type="protein sequence ID" value="OON78793.1"/>
    <property type="molecule type" value="Genomic_DNA"/>
</dbReference>
<keyword evidence="1 2" id="KW-0732">Signal</keyword>
<feature type="chain" id="PRO_5012889383" description="Peptidase S1 domain-containing protein" evidence="2">
    <location>
        <begin position="25"/>
        <end position="275"/>
    </location>
</feature>
<feature type="signal peptide" evidence="2">
    <location>
        <begin position="1"/>
        <end position="24"/>
    </location>
</feature>
<keyword evidence="5" id="KW-1185">Reference proteome</keyword>
<name>A0A1V4A836_9ACTN</name>
<comment type="caution">
    <text evidence="4">The sequence shown here is derived from an EMBL/GenBank/DDBJ whole genome shotgun (WGS) entry which is preliminary data.</text>
</comment>